<evidence type="ECO:0000313" key="9">
    <source>
        <dbReference type="Proteomes" id="UP000014975"/>
    </source>
</evidence>
<dbReference type="eggNOG" id="COG0590">
    <property type="taxonomic scope" value="Bacteria"/>
</dbReference>
<comment type="caution">
    <text evidence="8">The sequence shown here is derived from an EMBL/GenBank/DDBJ whole genome shotgun (WGS) entry which is preliminary data.</text>
</comment>
<dbReference type="CDD" id="cd01285">
    <property type="entry name" value="nucleoside_deaminase"/>
    <property type="match status" value="1"/>
</dbReference>
<evidence type="ECO:0000256" key="1">
    <source>
        <dbReference type="ARBA" id="ARBA00022694"/>
    </source>
</evidence>
<sequence length="144" mass="14873">MALALAEAAAGAAAGEVPVGALLLAQDGTVLAQAHNASIGLNDPTAHAEVRCLRQAAQTLANYRLSGTTLVVTLEPCIMCLGALVHARVRTVVFGATDPKTGAFGSRLDGPALPFLNHRIQVLGGVLAEECGALLTDFFRSRRT</sequence>
<evidence type="ECO:0000256" key="3">
    <source>
        <dbReference type="ARBA" id="ARBA00022801"/>
    </source>
</evidence>
<evidence type="ECO:0000256" key="2">
    <source>
        <dbReference type="ARBA" id="ARBA00022723"/>
    </source>
</evidence>
<accession>S7T2F0</accession>
<dbReference type="PANTHER" id="PTHR11079">
    <property type="entry name" value="CYTOSINE DEAMINASE FAMILY MEMBER"/>
    <property type="match status" value="1"/>
</dbReference>
<name>S7T2F0_9BACT</name>
<feature type="binding site" evidence="6">
    <location>
        <position position="80"/>
    </location>
    <ligand>
        <name>Zn(2+)</name>
        <dbReference type="ChEBI" id="CHEBI:29105"/>
        <note>catalytic</note>
    </ligand>
</feature>
<keyword evidence="4 6" id="KW-0862">Zinc</keyword>
<dbReference type="STRING" id="1121439.dsat_1412"/>
<dbReference type="SUPFAM" id="SSF53927">
    <property type="entry name" value="Cytidine deaminase-like"/>
    <property type="match status" value="1"/>
</dbReference>
<dbReference type="Proteomes" id="UP000014975">
    <property type="component" value="Unassembled WGS sequence"/>
</dbReference>
<dbReference type="Gene3D" id="3.40.140.10">
    <property type="entry name" value="Cytidine Deaminase, domain 2"/>
    <property type="match status" value="1"/>
</dbReference>
<dbReference type="AlphaFoldDB" id="S7T2F0"/>
<feature type="domain" description="CMP/dCMP-type deaminase" evidence="7">
    <location>
        <begin position="1"/>
        <end position="123"/>
    </location>
</feature>
<dbReference type="PATRIC" id="fig|1121439.3.peg.2797"/>
<dbReference type="EC" id="3.5.4.33" evidence="6"/>
<comment type="cofactor">
    <cofactor evidence="6">
        <name>Zn(2+)</name>
        <dbReference type="ChEBI" id="CHEBI:29105"/>
    </cofactor>
    <text evidence="6">Binds 1 zinc ion per subunit.</text>
</comment>
<dbReference type="OrthoDB" id="9802676at2"/>
<reference evidence="8 9" key="1">
    <citation type="journal article" date="2013" name="Genome Announc.">
        <title>Draft genome sequences for three mercury-methylating, sulfate-reducing bacteria.</title>
        <authorList>
            <person name="Brown S.D."/>
            <person name="Hurt R.A.Jr."/>
            <person name="Gilmour C.C."/>
            <person name="Elias D.A."/>
        </authorList>
    </citation>
    <scope>NUCLEOTIDE SEQUENCE [LARGE SCALE GENOMIC DNA]</scope>
    <source>
        <strain evidence="8 9">DSM 16529</strain>
    </source>
</reference>
<dbReference type="GO" id="GO:0008270">
    <property type="term" value="F:zinc ion binding"/>
    <property type="evidence" value="ECO:0007669"/>
    <property type="project" value="UniProtKB-UniRule"/>
</dbReference>
<dbReference type="InterPro" id="IPR002125">
    <property type="entry name" value="CMP_dCMP_dom"/>
</dbReference>
<evidence type="ECO:0000259" key="7">
    <source>
        <dbReference type="PROSITE" id="PS51747"/>
    </source>
</evidence>
<comment type="subunit">
    <text evidence="6">Homodimer.</text>
</comment>
<dbReference type="NCBIfam" id="NF008113">
    <property type="entry name" value="PRK10860.1"/>
    <property type="match status" value="1"/>
</dbReference>
<comment type="catalytic activity">
    <reaction evidence="5 6">
        <text>adenosine(34) in tRNA + H2O + H(+) = inosine(34) in tRNA + NH4(+)</text>
        <dbReference type="Rhea" id="RHEA:43168"/>
        <dbReference type="Rhea" id="RHEA-COMP:10373"/>
        <dbReference type="Rhea" id="RHEA-COMP:10374"/>
        <dbReference type="ChEBI" id="CHEBI:15377"/>
        <dbReference type="ChEBI" id="CHEBI:15378"/>
        <dbReference type="ChEBI" id="CHEBI:28938"/>
        <dbReference type="ChEBI" id="CHEBI:74411"/>
        <dbReference type="ChEBI" id="CHEBI:82852"/>
        <dbReference type="EC" id="3.5.4.33"/>
    </reaction>
</comment>
<dbReference type="InterPro" id="IPR028883">
    <property type="entry name" value="tRNA_aden_deaminase"/>
</dbReference>
<dbReference type="Pfam" id="PF14437">
    <property type="entry name" value="MafB19-deam"/>
    <property type="match status" value="1"/>
</dbReference>
<feature type="binding site" evidence="6">
    <location>
        <position position="77"/>
    </location>
    <ligand>
        <name>Zn(2+)</name>
        <dbReference type="ChEBI" id="CHEBI:29105"/>
        <note>catalytic</note>
    </ligand>
</feature>
<protein>
    <recommendedName>
        <fullName evidence="6">tRNA-specific adenosine deaminase</fullName>
        <ecNumber evidence="6">3.5.4.33</ecNumber>
    </recommendedName>
</protein>
<dbReference type="InterPro" id="IPR016193">
    <property type="entry name" value="Cytidine_deaminase-like"/>
</dbReference>
<dbReference type="HAMAP" id="MF_00972">
    <property type="entry name" value="tRNA_aden_deaminase"/>
    <property type="match status" value="1"/>
</dbReference>
<evidence type="ECO:0000256" key="6">
    <source>
        <dbReference type="HAMAP-Rule" id="MF_00972"/>
    </source>
</evidence>
<dbReference type="PANTHER" id="PTHR11079:SF202">
    <property type="entry name" value="TRNA-SPECIFIC ADENOSINE DEAMINASE"/>
    <property type="match status" value="1"/>
</dbReference>
<comment type="function">
    <text evidence="6">Catalyzes the deamination of adenosine to inosine at the wobble position 34 of tRNA(Arg2).</text>
</comment>
<keyword evidence="2 6" id="KW-0479">Metal-binding</keyword>
<proteinExistence type="inferred from homology"/>
<dbReference type="PROSITE" id="PS51747">
    <property type="entry name" value="CYT_DCMP_DEAMINASES_2"/>
    <property type="match status" value="1"/>
</dbReference>
<evidence type="ECO:0000256" key="5">
    <source>
        <dbReference type="ARBA" id="ARBA00048045"/>
    </source>
</evidence>
<comment type="similarity">
    <text evidence="6">Belongs to the cytidine and deoxycytidylate deaminase family.</text>
</comment>
<feature type="active site" description="Proton donor" evidence="6">
    <location>
        <position position="49"/>
    </location>
</feature>
<dbReference type="EMBL" id="ATHI01000031">
    <property type="protein sequence ID" value="EPR30690.1"/>
    <property type="molecule type" value="Genomic_DNA"/>
</dbReference>
<feature type="binding site" evidence="6">
    <location>
        <position position="47"/>
    </location>
    <ligand>
        <name>Zn(2+)</name>
        <dbReference type="ChEBI" id="CHEBI:29105"/>
        <note>catalytic</note>
    </ligand>
</feature>
<evidence type="ECO:0000313" key="8">
    <source>
        <dbReference type="EMBL" id="EPR30690.1"/>
    </source>
</evidence>
<dbReference type="InterPro" id="IPR058535">
    <property type="entry name" value="MafB19-deam"/>
</dbReference>
<dbReference type="GO" id="GO:0052717">
    <property type="term" value="F:tRNA-specific adenosine-34 deaminase activity"/>
    <property type="evidence" value="ECO:0007669"/>
    <property type="project" value="UniProtKB-UniRule"/>
</dbReference>
<keyword evidence="3 6" id="KW-0378">Hydrolase</keyword>
<organism evidence="8 9">
    <name type="scientific">Alkalidesulfovibrio alkalitolerans DSM 16529</name>
    <dbReference type="NCBI Taxonomy" id="1121439"/>
    <lineage>
        <taxon>Bacteria</taxon>
        <taxon>Pseudomonadati</taxon>
        <taxon>Thermodesulfobacteriota</taxon>
        <taxon>Desulfovibrionia</taxon>
        <taxon>Desulfovibrionales</taxon>
        <taxon>Desulfovibrionaceae</taxon>
        <taxon>Alkalidesulfovibrio</taxon>
    </lineage>
</organism>
<keyword evidence="1 6" id="KW-0819">tRNA processing</keyword>
<keyword evidence="9" id="KW-1185">Reference proteome</keyword>
<dbReference type="GO" id="GO:0002100">
    <property type="term" value="P:tRNA wobble adenosine to inosine editing"/>
    <property type="evidence" value="ECO:0007669"/>
    <property type="project" value="UniProtKB-UniRule"/>
</dbReference>
<gene>
    <name evidence="6" type="primary">tadA</name>
    <name evidence="8" type="ORF">dsat_1412</name>
</gene>
<evidence type="ECO:0000256" key="4">
    <source>
        <dbReference type="ARBA" id="ARBA00022833"/>
    </source>
</evidence>